<accession>A0A450T6P2</accession>
<dbReference type="PANTHER" id="PTHR36454:SF1">
    <property type="entry name" value="DUF1015 DOMAIN-CONTAINING PROTEIN"/>
    <property type="match status" value="1"/>
</dbReference>
<evidence type="ECO:0000313" key="1">
    <source>
        <dbReference type="EMBL" id="VFJ62198.1"/>
    </source>
</evidence>
<protein>
    <submittedName>
        <fullName evidence="1">Uncharacterized conserved protein, DUF1015 family</fullName>
    </submittedName>
</protein>
<reference evidence="1" key="1">
    <citation type="submission" date="2019-02" db="EMBL/GenBank/DDBJ databases">
        <authorList>
            <person name="Gruber-Vodicka R. H."/>
            <person name="Seah K. B. B."/>
        </authorList>
    </citation>
    <scope>NUCLEOTIDE SEQUENCE</scope>
    <source>
        <strain evidence="1">BECK_DK47</strain>
    </source>
</reference>
<dbReference type="PIRSF" id="PIRSF033563">
    <property type="entry name" value="UCP033563"/>
    <property type="match status" value="1"/>
</dbReference>
<dbReference type="EMBL" id="CAADEX010000108">
    <property type="protein sequence ID" value="VFJ62198.1"/>
    <property type="molecule type" value="Genomic_DNA"/>
</dbReference>
<proteinExistence type="predicted"/>
<dbReference type="PANTHER" id="PTHR36454">
    <property type="entry name" value="LMO2823 PROTEIN"/>
    <property type="match status" value="1"/>
</dbReference>
<name>A0A450T6P2_9GAMM</name>
<dbReference type="AlphaFoldDB" id="A0A450T6P2"/>
<dbReference type="Pfam" id="PF06245">
    <property type="entry name" value="DUF1015"/>
    <property type="match status" value="1"/>
</dbReference>
<organism evidence="1">
    <name type="scientific">Candidatus Kentrum sp. DK</name>
    <dbReference type="NCBI Taxonomy" id="2126562"/>
    <lineage>
        <taxon>Bacteria</taxon>
        <taxon>Pseudomonadati</taxon>
        <taxon>Pseudomonadota</taxon>
        <taxon>Gammaproteobacteria</taxon>
        <taxon>Candidatus Kentrum</taxon>
    </lineage>
</organism>
<sequence length="425" mass="47517">MKNHTDSLPLFQPFAALMPTPEYATEVAAPPYDVVSAAEARALAEGNPWHFLHISRPEIDFPVGTDPYREEVYQQAAGNLARMIREGILEYQDRPCYYVYRLQSGDHVQTGIAGIASVPAYEAGRIRKHELTRPQKENDRVRHIRALDAQTGPVLLVCRASAALTDLFTRLPEGPPALDMETGEGVRHSIWAISDPETIAAVSWHFAGLDSLYIADGHHRSAAAARVAESYRAANPNPTGREPYNAFLSVVFPEDQVRILDYNRVVRDLGGLSRAEFLERLSREFQVRESEQPVRPESQGEFGLYLPGKWYRLALPAERIPREDPVGCLDVSLLTDRLLRPILGIADLRRDDRIDFVGGIRGLAELERRVDRGDMAAAFSLRPTRISELLAVADADLLMPPKSTWFEPKLADGLLSHRWRIGDAG</sequence>
<dbReference type="InterPro" id="IPR008323">
    <property type="entry name" value="UCP033563"/>
</dbReference>
<gene>
    <name evidence="1" type="ORF">BECKDK2373B_GA0170837_11084</name>
</gene>